<proteinExistence type="predicted"/>
<name>A0A7R9GP80_TIMCR</name>
<gene>
    <name evidence="2" type="ORF">TCEB3V08_LOCUS394</name>
</gene>
<organism evidence="2">
    <name type="scientific">Timema cristinae</name>
    <name type="common">Walking stick</name>
    <dbReference type="NCBI Taxonomy" id="61476"/>
    <lineage>
        <taxon>Eukaryota</taxon>
        <taxon>Metazoa</taxon>
        <taxon>Ecdysozoa</taxon>
        <taxon>Arthropoda</taxon>
        <taxon>Hexapoda</taxon>
        <taxon>Insecta</taxon>
        <taxon>Pterygota</taxon>
        <taxon>Neoptera</taxon>
        <taxon>Polyneoptera</taxon>
        <taxon>Phasmatodea</taxon>
        <taxon>Timematodea</taxon>
        <taxon>Timematoidea</taxon>
        <taxon>Timematidae</taxon>
        <taxon>Timema</taxon>
    </lineage>
</organism>
<reference evidence="2" key="1">
    <citation type="submission" date="2020-11" db="EMBL/GenBank/DDBJ databases">
        <authorList>
            <person name="Tran Van P."/>
        </authorList>
    </citation>
    <scope>NUCLEOTIDE SEQUENCE</scope>
</reference>
<evidence type="ECO:0000256" key="1">
    <source>
        <dbReference type="SAM" id="MobiDB-lite"/>
    </source>
</evidence>
<dbReference type="EMBL" id="OC316533">
    <property type="protein sequence ID" value="CAD7392364.1"/>
    <property type="molecule type" value="Genomic_DNA"/>
</dbReference>
<protein>
    <submittedName>
        <fullName evidence="2">Uncharacterized protein</fullName>
    </submittedName>
</protein>
<accession>A0A7R9GP80</accession>
<sequence>MEFMKAKTVMENDFSTYKSFMKASYRVIINVMDEARSLISHISSLERDRQGQKVVATPSPRNLQEFQTQVPQEEDQTLEKAASQPNFGPSSWEHTGDELQPIGRFEYY</sequence>
<feature type="region of interest" description="Disordered" evidence="1">
    <location>
        <begin position="67"/>
        <end position="108"/>
    </location>
</feature>
<feature type="compositionally biased region" description="Polar residues" evidence="1">
    <location>
        <begin position="83"/>
        <end position="93"/>
    </location>
</feature>
<evidence type="ECO:0000313" key="2">
    <source>
        <dbReference type="EMBL" id="CAD7392364.1"/>
    </source>
</evidence>
<dbReference type="AlphaFoldDB" id="A0A7R9GP80"/>